<name>A0A5Q6PJV1_VIBCL</name>
<comment type="caution">
    <text evidence="2">The sequence shown here is derived from an EMBL/GenBank/DDBJ whole genome shotgun (WGS) entry which is preliminary data.</text>
</comment>
<organism evidence="2 3">
    <name type="scientific">Vibrio cholerae</name>
    <dbReference type="NCBI Taxonomy" id="666"/>
    <lineage>
        <taxon>Bacteria</taxon>
        <taxon>Pseudomonadati</taxon>
        <taxon>Pseudomonadota</taxon>
        <taxon>Gammaproteobacteria</taxon>
        <taxon>Vibrionales</taxon>
        <taxon>Vibrionaceae</taxon>
        <taxon>Vibrio</taxon>
    </lineage>
</organism>
<dbReference type="AlphaFoldDB" id="A0A5Q6PJV1"/>
<evidence type="ECO:0000313" key="2">
    <source>
        <dbReference type="EMBL" id="KAA1255158.1"/>
    </source>
</evidence>
<reference evidence="2 3" key="1">
    <citation type="submission" date="2019-09" db="EMBL/GenBank/DDBJ databases">
        <authorList>
            <person name="Kritzky A."/>
            <person name="Schelkanova E.Y."/>
            <person name="Alkhova Z.V."/>
            <person name="Smirnova N.I."/>
        </authorList>
    </citation>
    <scope>NUCLEOTIDE SEQUENCE [LARGE SCALE GENOMIC DNA]</scope>
    <source>
        <strain evidence="2 3">M1526</strain>
    </source>
</reference>
<dbReference type="EMBL" id="VUAA01000007">
    <property type="protein sequence ID" value="KAA1255158.1"/>
    <property type="molecule type" value="Genomic_DNA"/>
</dbReference>
<evidence type="ECO:0000313" key="3">
    <source>
        <dbReference type="Proteomes" id="UP000323225"/>
    </source>
</evidence>
<gene>
    <name evidence="2" type="ORF">F0M16_08035</name>
</gene>
<evidence type="ECO:0000256" key="1">
    <source>
        <dbReference type="SAM" id="MobiDB-lite"/>
    </source>
</evidence>
<accession>A0A5Q6PJV1</accession>
<sequence length="471" mass="54128">MESSSLFNKTEQELIGIAVNQLSTVCDMAAKKDGLGFNKPDARKGHHLAALPLDEWTELDYAFCWAILFKYQAQLESIFKTSISDLYKEKLKGVKKEDIPKVLMDVRDKLRERINEKHLVLFSEDAFILVYNDIKYSPNVDDAFKFLNADKVEGETNTKWIVKNTYCRGFEYIAKKLIGLDNLHFCKGAYNRLREGFEGELTLNDLLRSGFDERDVIFLNTSEDSEPVTLEIKARNSYKEAKKLTRYEYIKDENKAIAQMAFLSDYRVIITLANALKFKLKVDGEPVNLRQFMDIAKPKMVKPDYFNKTVSGKTVTITDEKQYLSIPKAPGKGLSMKRDGNTYTFAVFSEKGLRSIYSFMQSINCDLMDKDIVELKNNLLNKDIVADGSSGKSAPKKDANKTQTLRSLRREGDNVYVKFPYSPMLVDLIKKNIDPNSRKYEPSTQEWMIKDDLLTSKFVQSLQEDHGFQWS</sequence>
<feature type="region of interest" description="Disordered" evidence="1">
    <location>
        <begin position="386"/>
        <end position="405"/>
    </location>
</feature>
<proteinExistence type="predicted"/>
<protein>
    <submittedName>
        <fullName evidence="2">Uncharacterized protein</fullName>
    </submittedName>
</protein>
<dbReference type="Proteomes" id="UP000323225">
    <property type="component" value="Unassembled WGS sequence"/>
</dbReference>